<protein>
    <submittedName>
        <fullName evidence="1">Uncharacterized protein</fullName>
    </submittedName>
</protein>
<sequence length="126" mass="14274">MNDVKRLAPFQIRHGELRYIKRWLRGQVVKGNIDIGLPAIGFIAHDDDARRIIEFLDIDGRKRLQKALSTQRKRNTRKDSATKTVVTELTPAARDILASVARSRGITTSDLIESTFTEEFLGIDAK</sequence>
<reference evidence="1 2" key="1">
    <citation type="submission" date="2019-11" db="EMBL/GenBank/DDBJ databases">
        <authorList>
            <person name="Holert J."/>
        </authorList>
    </citation>
    <scope>NUCLEOTIDE SEQUENCE [LARGE SCALE GENOMIC DNA]</scope>
    <source>
        <strain evidence="1">BC5_2</strain>
    </source>
</reference>
<name>A0A5S9QR84_9GAMM</name>
<gene>
    <name evidence="1" type="ORF">DPBNPPHM_02423</name>
</gene>
<dbReference type="EMBL" id="CACSII010000020">
    <property type="protein sequence ID" value="CAA0119240.1"/>
    <property type="molecule type" value="Genomic_DNA"/>
</dbReference>
<proteinExistence type="predicted"/>
<dbReference type="Proteomes" id="UP000434580">
    <property type="component" value="Unassembled WGS sequence"/>
</dbReference>
<organism evidence="1 2">
    <name type="scientific">BD1-7 clade bacterium</name>
    <dbReference type="NCBI Taxonomy" id="2029982"/>
    <lineage>
        <taxon>Bacteria</taxon>
        <taxon>Pseudomonadati</taxon>
        <taxon>Pseudomonadota</taxon>
        <taxon>Gammaproteobacteria</taxon>
        <taxon>Cellvibrionales</taxon>
        <taxon>Spongiibacteraceae</taxon>
        <taxon>BD1-7 clade</taxon>
    </lineage>
</organism>
<evidence type="ECO:0000313" key="2">
    <source>
        <dbReference type="Proteomes" id="UP000434580"/>
    </source>
</evidence>
<accession>A0A5S9QR84</accession>
<dbReference type="AlphaFoldDB" id="A0A5S9QR84"/>
<evidence type="ECO:0000313" key="1">
    <source>
        <dbReference type="EMBL" id="CAA0119240.1"/>
    </source>
</evidence>